<dbReference type="RefSeq" id="WP_235705643.1">
    <property type="nucleotide sequence ID" value="NZ_JAKGBZ010000048.1"/>
</dbReference>
<keyword evidence="3" id="KW-0695">RNA-directed DNA polymerase</keyword>
<dbReference type="InterPro" id="IPR051083">
    <property type="entry name" value="GrpII_Intron_Splice-Mob/Def"/>
</dbReference>
<proteinExistence type="inferred from homology"/>
<reference evidence="3 4" key="1">
    <citation type="submission" date="2022-01" db="EMBL/GenBank/DDBJ databases">
        <authorList>
            <person name="Won M."/>
            <person name="Kim S.-J."/>
            <person name="Kwon S.-W."/>
        </authorList>
    </citation>
    <scope>NUCLEOTIDE SEQUENCE [LARGE SCALE GENOMIC DNA]</scope>
    <source>
        <strain evidence="3 4">KCTC 23505</strain>
    </source>
</reference>
<name>A0ABS9E088_9PROT</name>
<protein>
    <submittedName>
        <fullName evidence="3">RNA-directed DNA polymerase</fullName>
    </submittedName>
</protein>
<dbReference type="PROSITE" id="PS50878">
    <property type="entry name" value="RT_POL"/>
    <property type="match status" value="1"/>
</dbReference>
<keyword evidence="3" id="KW-0808">Transferase</keyword>
<dbReference type="PANTHER" id="PTHR34047:SF8">
    <property type="entry name" value="PROTEIN YKFC"/>
    <property type="match status" value="1"/>
</dbReference>
<comment type="caution">
    <text evidence="3">The sequence shown here is derived from an EMBL/GenBank/DDBJ whole genome shotgun (WGS) entry which is preliminary data.</text>
</comment>
<gene>
    <name evidence="3" type="ORF">L2A60_16935</name>
</gene>
<dbReference type="InterPro" id="IPR043502">
    <property type="entry name" value="DNA/RNA_pol_sf"/>
</dbReference>
<dbReference type="CDD" id="cd01646">
    <property type="entry name" value="RT_Bac_retron_I"/>
    <property type="match status" value="1"/>
</dbReference>
<keyword evidence="3" id="KW-0548">Nucleotidyltransferase</keyword>
<accession>A0ABS9E088</accession>
<dbReference type="SUPFAM" id="SSF56672">
    <property type="entry name" value="DNA/RNA polymerases"/>
    <property type="match status" value="1"/>
</dbReference>
<dbReference type="Pfam" id="PF00078">
    <property type="entry name" value="RVT_1"/>
    <property type="match status" value="1"/>
</dbReference>
<sequence length="694" mass="79386">MSDLEDVFNLENLRRAYRWIMSNPDAQYKSYFRDSYDAFAIASDTHLKWIRQEGLKERYQVSHASKLLLPKPSGTLRPITLLTVEDQIIYQACVNLIADALKRKTRHRYEKRVFAHLYAGKSSPFFYLQWQRSYKKFGNKIEQAFNDGHHYIANFDLTAFYDSIDHHVLRHFLVALGIDEDTVDFLLRCLKVWTSSTWSNGQENIYHEHGIPQGPLASGMLSEAVLQHIDAAGERGRKTIYLRYVDDIKILAKSEGELRRKLIALDIASKEIGLFPQTAKINIRKITDPRDEVKSVSRPPEPATKPTVNQKKLVSRLLEMTRNSRVSSENVTRFKYLLAHAKPSHRLNSRLMAVLYRQPEHAPAICRYIAAYAKIPDVLSKEIENYISTNELYHAVNAQLLRSCLGKCPSTVTASLGKICADRLLRPKPGVIQLQPSYKEALIGWALSAKTITFAEYDGLLAKEKDWWVKKCAFRELTPDLFGEATYADFVNRQMRDAESEVARIAAGRLIDGNLRLAKPYGAVETTAKHSLKAARIIRSVGQPDSRVNEILAYILKRNQTPYDWKLFFGREHTHAERMMIFLKRNRESNIDAFLVQFDSYCDFLLSLIYVLLKPGKQYPAYGSALKDPALKGGLPTMMAAFSSLHALRLESTTAHPRSQKSEAATRRLKHRDFYAIRNDLILAFDELEANIAP</sequence>
<organism evidence="3 4">
    <name type="scientific">Acidiphilium iwatense</name>
    <dbReference type="NCBI Taxonomy" id="768198"/>
    <lineage>
        <taxon>Bacteria</taxon>
        <taxon>Pseudomonadati</taxon>
        <taxon>Pseudomonadota</taxon>
        <taxon>Alphaproteobacteria</taxon>
        <taxon>Acetobacterales</taxon>
        <taxon>Acidocellaceae</taxon>
        <taxon>Acidiphilium</taxon>
    </lineage>
</organism>
<keyword evidence="4" id="KW-1185">Reference proteome</keyword>
<dbReference type="Proteomes" id="UP001521209">
    <property type="component" value="Unassembled WGS sequence"/>
</dbReference>
<evidence type="ECO:0000313" key="3">
    <source>
        <dbReference type="EMBL" id="MCF3948358.1"/>
    </source>
</evidence>
<dbReference type="EMBL" id="JAKGBZ010000048">
    <property type="protein sequence ID" value="MCF3948358.1"/>
    <property type="molecule type" value="Genomic_DNA"/>
</dbReference>
<dbReference type="InterPro" id="IPR000477">
    <property type="entry name" value="RT_dom"/>
</dbReference>
<evidence type="ECO:0000259" key="2">
    <source>
        <dbReference type="PROSITE" id="PS50878"/>
    </source>
</evidence>
<evidence type="ECO:0000313" key="4">
    <source>
        <dbReference type="Proteomes" id="UP001521209"/>
    </source>
</evidence>
<dbReference type="PANTHER" id="PTHR34047">
    <property type="entry name" value="NUCLEAR INTRON MATURASE 1, MITOCHONDRIAL-RELATED"/>
    <property type="match status" value="1"/>
</dbReference>
<evidence type="ECO:0000256" key="1">
    <source>
        <dbReference type="ARBA" id="ARBA00034120"/>
    </source>
</evidence>
<dbReference type="GO" id="GO:0003964">
    <property type="term" value="F:RNA-directed DNA polymerase activity"/>
    <property type="evidence" value="ECO:0007669"/>
    <property type="project" value="UniProtKB-KW"/>
</dbReference>
<feature type="domain" description="Reverse transcriptase" evidence="2">
    <location>
        <begin position="50"/>
        <end position="308"/>
    </location>
</feature>
<comment type="similarity">
    <text evidence="1">Belongs to the bacterial reverse transcriptase family.</text>
</comment>